<dbReference type="AlphaFoldDB" id="A0AAD3SQ67"/>
<sequence>MLLARNGSLLSFNSECLALAIYIVGESVRGCLALVIEARASDIDLALVLANLTISVSRSQVWIPLLEFRPCPQFLKIFNLLSSMMANVQPGDTLMWKMMMLKSSFVYVNSRLHAVEAQPLIFSGGRDPSLPSHEEDKRLHHLLLNDKIISQILA</sequence>
<evidence type="ECO:0000313" key="1">
    <source>
        <dbReference type="EMBL" id="GMH15067.1"/>
    </source>
</evidence>
<dbReference type="PANTHER" id="PTHR22753:SF24">
    <property type="entry name" value="ESTERASE_LIPASE_THIOESTERASE FAMILY PROTEIN"/>
    <property type="match status" value="1"/>
</dbReference>
<evidence type="ECO:0000313" key="2">
    <source>
        <dbReference type="Proteomes" id="UP001279734"/>
    </source>
</evidence>
<comment type="caution">
    <text evidence="1">The sequence shown here is derived from an EMBL/GenBank/DDBJ whole genome shotgun (WGS) entry which is preliminary data.</text>
</comment>
<accession>A0AAD3SQ67</accession>
<gene>
    <name evidence="1" type="ORF">Nepgr_016908</name>
</gene>
<keyword evidence="2" id="KW-1185">Reference proteome</keyword>
<dbReference type="GO" id="GO:0016020">
    <property type="term" value="C:membrane"/>
    <property type="evidence" value="ECO:0007669"/>
    <property type="project" value="TreeGrafter"/>
</dbReference>
<dbReference type="PANTHER" id="PTHR22753">
    <property type="entry name" value="TRANSMEMBRANE PROTEIN 68"/>
    <property type="match status" value="1"/>
</dbReference>
<dbReference type="EMBL" id="BSYO01000014">
    <property type="protein sequence ID" value="GMH15067.1"/>
    <property type="molecule type" value="Genomic_DNA"/>
</dbReference>
<dbReference type="Proteomes" id="UP001279734">
    <property type="component" value="Unassembled WGS sequence"/>
</dbReference>
<name>A0AAD3SQ67_NEPGR</name>
<reference evidence="1" key="1">
    <citation type="submission" date="2023-05" db="EMBL/GenBank/DDBJ databases">
        <title>Nepenthes gracilis genome sequencing.</title>
        <authorList>
            <person name="Fukushima K."/>
        </authorList>
    </citation>
    <scope>NUCLEOTIDE SEQUENCE</scope>
    <source>
        <strain evidence="1">SING2019-196</strain>
    </source>
</reference>
<protein>
    <submittedName>
        <fullName evidence="1">Uncharacterized protein</fullName>
    </submittedName>
</protein>
<proteinExistence type="predicted"/>
<organism evidence="1 2">
    <name type="scientific">Nepenthes gracilis</name>
    <name type="common">Slender pitcher plant</name>
    <dbReference type="NCBI Taxonomy" id="150966"/>
    <lineage>
        <taxon>Eukaryota</taxon>
        <taxon>Viridiplantae</taxon>
        <taxon>Streptophyta</taxon>
        <taxon>Embryophyta</taxon>
        <taxon>Tracheophyta</taxon>
        <taxon>Spermatophyta</taxon>
        <taxon>Magnoliopsida</taxon>
        <taxon>eudicotyledons</taxon>
        <taxon>Gunneridae</taxon>
        <taxon>Pentapetalae</taxon>
        <taxon>Caryophyllales</taxon>
        <taxon>Nepenthaceae</taxon>
        <taxon>Nepenthes</taxon>
    </lineage>
</organism>